<dbReference type="eggNOG" id="COG0716">
    <property type="taxonomic scope" value="Bacteria"/>
</dbReference>
<protein>
    <recommendedName>
        <fullName evidence="1">Flavodoxin-like domain-containing protein</fullName>
    </recommendedName>
</protein>
<dbReference type="PATRIC" id="fig|1357400.3.peg.1636"/>
<accession>V8C8K9</accession>
<feature type="domain" description="Flavodoxin-like" evidence="1">
    <location>
        <begin position="35"/>
        <end position="170"/>
    </location>
</feature>
<dbReference type="PANTHER" id="PTHR39201">
    <property type="entry name" value="EXPORTED PROTEIN-RELATED"/>
    <property type="match status" value="1"/>
</dbReference>
<name>V8C8K9_9HELI</name>
<dbReference type="OrthoDB" id="9806505at2"/>
<organism evidence="2 3">
    <name type="scientific">Helicobacter macacae MIT 99-5501</name>
    <dbReference type="NCBI Taxonomy" id="1357400"/>
    <lineage>
        <taxon>Bacteria</taxon>
        <taxon>Pseudomonadati</taxon>
        <taxon>Campylobacterota</taxon>
        <taxon>Epsilonproteobacteria</taxon>
        <taxon>Campylobacterales</taxon>
        <taxon>Helicobacteraceae</taxon>
        <taxon>Helicobacter</taxon>
    </lineage>
</organism>
<dbReference type="RefSeq" id="WP_023927949.1">
    <property type="nucleotide sequence ID" value="NZ_KI669454.1"/>
</dbReference>
<dbReference type="Proteomes" id="UP000018731">
    <property type="component" value="Unassembled WGS sequence"/>
</dbReference>
<dbReference type="Gene3D" id="3.40.50.360">
    <property type="match status" value="1"/>
</dbReference>
<dbReference type="GO" id="GO:0010181">
    <property type="term" value="F:FMN binding"/>
    <property type="evidence" value="ECO:0007669"/>
    <property type="project" value="InterPro"/>
</dbReference>
<comment type="caution">
    <text evidence="2">The sequence shown here is derived from an EMBL/GenBank/DDBJ whole genome shotgun (WGS) entry which is preliminary data.</text>
</comment>
<dbReference type="HOGENOM" id="CLU_068890_1_1_7"/>
<dbReference type="SUPFAM" id="SSF52218">
    <property type="entry name" value="Flavoproteins"/>
    <property type="match status" value="1"/>
</dbReference>
<sequence length="178" mass="19440">MNILVAYFSASGITKEVAETIAKVASEFAGDSGKAGESSEAGKVELFEIAPKVPYSKADLDWTNEQSRTTIECKDKASRPELAKTIDIAPFSVIIIGFPVWWYNAPHIIFSFLESTDFSGKVIVPFCTSGGSGIDPAPREMQKLAPNAIVKDGEKFNFGANKSSIRRWLSSLNLEQKE</sequence>
<dbReference type="InterPro" id="IPR029039">
    <property type="entry name" value="Flavoprotein-like_sf"/>
</dbReference>
<dbReference type="Pfam" id="PF12682">
    <property type="entry name" value="Flavodoxin_4"/>
    <property type="match status" value="1"/>
</dbReference>
<dbReference type="PANTHER" id="PTHR39201:SF1">
    <property type="entry name" value="FLAVODOXIN-LIKE DOMAIN-CONTAINING PROTEIN"/>
    <property type="match status" value="1"/>
</dbReference>
<dbReference type="EMBL" id="AZJI01000005">
    <property type="protein sequence ID" value="ETD23412.1"/>
    <property type="molecule type" value="Genomic_DNA"/>
</dbReference>
<evidence type="ECO:0000313" key="3">
    <source>
        <dbReference type="Proteomes" id="UP000018731"/>
    </source>
</evidence>
<evidence type="ECO:0000313" key="2">
    <source>
        <dbReference type="EMBL" id="ETD23412.1"/>
    </source>
</evidence>
<dbReference type="STRING" id="1357400.HMPREF2086_01214"/>
<reference evidence="2 3" key="1">
    <citation type="journal article" date="2014" name="Genome Announc.">
        <title>Draft genome sequences of six enterohepatic helicobacter species isolated from humans and one from rhesus macaques.</title>
        <authorList>
            <person name="Shen Z."/>
            <person name="Sheh A."/>
            <person name="Young S.K."/>
            <person name="Abouelliel A."/>
            <person name="Ward D.V."/>
            <person name="Earl A.M."/>
            <person name="Fox J.G."/>
        </authorList>
    </citation>
    <scope>NUCLEOTIDE SEQUENCE [LARGE SCALE GENOMIC DNA]</scope>
    <source>
        <strain evidence="2 3">MIT 99-5501</strain>
    </source>
</reference>
<gene>
    <name evidence="2" type="ORF">HMPREF2086_01214</name>
</gene>
<keyword evidence="3" id="KW-1185">Reference proteome</keyword>
<dbReference type="AlphaFoldDB" id="V8C8K9"/>
<dbReference type="InterPro" id="IPR008254">
    <property type="entry name" value="Flavodoxin/NO_synth"/>
</dbReference>
<evidence type="ECO:0000259" key="1">
    <source>
        <dbReference type="Pfam" id="PF12682"/>
    </source>
</evidence>
<proteinExistence type="predicted"/>